<evidence type="ECO:0000313" key="1">
    <source>
        <dbReference type="EMBL" id="SVD69673.1"/>
    </source>
</evidence>
<name>A0A382XFA8_9ZZZZ</name>
<accession>A0A382XFA8</accession>
<proteinExistence type="predicted"/>
<dbReference type="EMBL" id="UINC01167264">
    <property type="protein sequence ID" value="SVD69673.1"/>
    <property type="molecule type" value="Genomic_DNA"/>
</dbReference>
<gene>
    <name evidence="1" type="ORF">METZ01_LOCUS422527</name>
</gene>
<organism evidence="1">
    <name type="scientific">marine metagenome</name>
    <dbReference type="NCBI Taxonomy" id="408172"/>
    <lineage>
        <taxon>unclassified sequences</taxon>
        <taxon>metagenomes</taxon>
        <taxon>ecological metagenomes</taxon>
    </lineage>
</organism>
<sequence>MKRNAIETVLGAVVLLIALMFMVFAYSTADIGVP</sequence>
<dbReference type="AlphaFoldDB" id="A0A382XFA8"/>
<feature type="non-terminal residue" evidence="1">
    <location>
        <position position="34"/>
    </location>
</feature>
<reference evidence="1" key="1">
    <citation type="submission" date="2018-05" db="EMBL/GenBank/DDBJ databases">
        <authorList>
            <person name="Lanie J.A."/>
            <person name="Ng W.-L."/>
            <person name="Kazmierczak K.M."/>
            <person name="Andrzejewski T.M."/>
            <person name="Davidsen T.M."/>
            <person name="Wayne K.J."/>
            <person name="Tettelin H."/>
            <person name="Glass J.I."/>
            <person name="Rusch D."/>
            <person name="Podicherti R."/>
            <person name="Tsui H.-C.T."/>
            <person name="Winkler M.E."/>
        </authorList>
    </citation>
    <scope>NUCLEOTIDE SEQUENCE</scope>
</reference>
<protein>
    <submittedName>
        <fullName evidence="1">Uncharacterized protein</fullName>
    </submittedName>
</protein>